<keyword evidence="2" id="KW-1133">Transmembrane helix</keyword>
<feature type="transmembrane region" description="Helical" evidence="2">
    <location>
        <begin position="51"/>
        <end position="72"/>
    </location>
</feature>
<dbReference type="AlphaFoldDB" id="A0A6A4WFY5"/>
<dbReference type="OrthoDB" id="10071013at2759"/>
<keyword evidence="4" id="KW-1185">Reference proteome</keyword>
<proteinExistence type="predicted"/>
<sequence length="97" mass="10337">MLENPSKPRKGVPKPPPGWDGSAAGGDGAAGAEPLSEEGAAALTNLAKARAAVIVGSVFGVLSLLVLAWYGVRRVTDSWQHRHYRKMDFLVDGMYNM</sequence>
<keyword evidence="2" id="KW-0472">Membrane</keyword>
<dbReference type="Proteomes" id="UP000440578">
    <property type="component" value="Unassembled WGS sequence"/>
</dbReference>
<name>A0A6A4WFY5_AMPAM</name>
<evidence type="ECO:0000256" key="1">
    <source>
        <dbReference type="SAM" id="MobiDB-lite"/>
    </source>
</evidence>
<feature type="region of interest" description="Disordered" evidence="1">
    <location>
        <begin position="1"/>
        <end position="33"/>
    </location>
</feature>
<gene>
    <name evidence="3" type="ORF">FJT64_026662</name>
</gene>
<reference evidence="3 4" key="1">
    <citation type="submission" date="2019-07" db="EMBL/GenBank/DDBJ databases">
        <title>Draft genome assembly of a fouling barnacle, Amphibalanus amphitrite (Darwin, 1854): The first reference genome for Thecostraca.</title>
        <authorList>
            <person name="Kim W."/>
        </authorList>
    </citation>
    <scope>NUCLEOTIDE SEQUENCE [LARGE SCALE GENOMIC DNA]</scope>
    <source>
        <strain evidence="3">SNU_AA5</strain>
        <tissue evidence="3">Soma without cirri and trophi</tissue>
    </source>
</reference>
<evidence type="ECO:0000313" key="3">
    <source>
        <dbReference type="EMBL" id="KAF0300948.1"/>
    </source>
</evidence>
<organism evidence="3 4">
    <name type="scientific">Amphibalanus amphitrite</name>
    <name type="common">Striped barnacle</name>
    <name type="synonym">Balanus amphitrite</name>
    <dbReference type="NCBI Taxonomy" id="1232801"/>
    <lineage>
        <taxon>Eukaryota</taxon>
        <taxon>Metazoa</taxon>
        <taxon>Ecdysozoa</taxon>
        <taxon>Arthropoda</taxon>
        <taxon>Crustacea</taxon>
        <taxon>Multicrustacea</taxon>
        <taxon>Cirripedia</taxon>
        <taxon>Thoracica</taxon>
        <taxon>Thoracicalcarea</taxon>
        <taxon>Balanomorpha</taxon>
        <taxon>Balanoidea</taxon>
        <taxon>Balanidae</taxon>
        <taxon>Amphibalaninae</taxon>
        <taxon>Amphibalanus</taxon>
    </lineage>
</organism>
<keyword evidence="2" id="KW-0812">Transmembrane</keyword>
<evidence type="ECO:0000313" key="4">
    <source>
        <dbReference type="Proteomes" id="UP000440578"/>
    </source>
</evidence>
<comment type="caution">
    <text evidence="3">The sequence shown here is derived from an EMBL/GenBank/DDBJ whole genome shotgun (WGS) entry which is preliminary data.</text>
</comment>
<accession>A0A6A4WFY5</accession>
<protein>
    <submittedName>
        <fullName evidence="3">Uncharacterized protein</fullName>
    </submittedName>
</protein>
<dbReference type="EMBL" id="VIIS01001212">
    <property type="protein sequence ID" value="KAF0300948.1"/>
    <property type="molecule type" value="Genomic_DNA"/>
</dbReference>
<evidence type="ECO:0000256" key="2">
    <source>
        <dbReference type="SAM" id="Phobius"/>
    </source>
</evidence>